<evidence type="ECO:0000256" key="1">
    <source>
        <dbReference type="SAM" id="MobiDB-lite"/>
    </source>
</evidence>
<dbReference type="EMBL" id="LFTY01000002">
    <property type="protein sequence ID" value="KMW56900.1"/>
    <property type="molecule type" value="Genomic_DNA"/>
</dbReference>
<dbReference type="CDD" id="cd00198">
    <property type="entry name" value="vWFA"/>
    <property type="match status" value="1"/>
</dbReference>
<proteinExistence type="predicted"/>
<comment type="caution">
    <text evidence="3">The sequence shown here is derived from an EMBL/GenBank/DDBJ whole genome shotgun (WGS) entry which is preliminary data.</text>
</comment>
<organism evidence="3 4">
    <name type="scientific">Candidatus Rhodobacter oscarellae</name>
    <dbReference type="NCBI Taxonomy" id="1675527"/>
    <lineage>
        <taxon>Bacteria</taxon>
        <taxon>Pseudomonadati</taxon>
        <taxon>Pseudomonadota</taxon>
        <taxon>Alphaproteobacteria</taxon>
        <taxon>Rhodobacterales</taxon>
        <taxon>Rhodobacter group</taxon>
        <taxon>Rhodobacter</taxon>
    </lineage>
</organism>
<dbReference type="PATRIC" id="fig|1675527.3.peg.1953"/>
<dbReference type="PROSITE" id="PS50234">
    <property type="entry name" value="VWFA"/>
    <property type="match status" value="1"/>
</dbReference>
<dbReference type="AlphaFoldDB" id="A0A0J9E2E4"/>
<feature type="domain" description="VWFA" evidence="2">
    <location>
        <begin position="498"/>
        <end position="692"/>
    </location>
</feature>
<dbReference type="Gene3D" id="3.40.50.410">
    <property type="entry name" value="von Willebrand factor, type A domain"/>
    <property type="match status" value="1"/>
</dbReference>
<dbReference type="SMART" id="SM00327">
    <property type="entry name" value="VWA"/>
    <property type="match status" value="1"/>
</dbReference>
<dbReference type="InterPro" id="IPR002035">
    <property type="entry name" value="VWF_A"/>
</dbReference>
<evidence type="ECO:0000313" key="3">
    <source>
        <dbReference type="EMBL" id="KMW56900.1"/>
    </source>
</evidence>
<gene>
    <name evidence="3" type="ORF">AIOL_001857</name>
</gene>
<dbReference type="STRING" id="1675527.AIOL_001857"/>
<feature type="region of interest" description="Disordered" evidence="1">
    <location>
        <begin position="314"/>
        <end position="346"/>
    </location>
</feature>
<name>A0A0J9E2E4_9RHOB</name>
<protein>
    <recommendedName>
        <fullName evidence="2">VWFA domain-containing protein</fullName>
    </recommendedName>
</protein>
<sequence length="856" mass="92403">MPPVRIKLCACTARKTWMLWNFMETCNVFLKTEDCWVGFLNRYFERVALLVAFFGVCLGQAATADLFPNPHVTIMYLDLRLAHGDEQRQAELAQYIEQHAVGQRVRLETITHPRPLNTTVTAIKSPPGKEMIANWLSNNARRANANRRVYLVNLNKRFHDYLRELEDEPDIIASTEPRANIHFVAAKTEIAIPGKYVSMDTHEVSEYCMVQSIASNDAAAEIDRWGIKAIGHMPGGAIPNGNVGRAYAAMISQNNPAGSGPVREFLGFGDMTCPDVPPVKPPFQALNTSGPCSAAPAQPASAPFNCAASATTPITPPHKPPRTTPIVQTSPPVSPATGPATVPSQPQGKTFLKSVSDLAIRQGNATVTLVTTEPFGKSKKGETPAAITFASNNIQAKLGLGSGGIGNTVTRLDIQRKQGVAPLELTLEKGATCRAGRAFSARITWIRRGLILSTRIQGYLASCDGDTPTILRLDDNLKSIPRGAGLTFGGASYPDFDDMVILLDASGSMNKNRIKSGLLYWNVAKETSEQLLTGLAALPNENFALVHFGANQQGVGTCNTDLEFGLGAANTTITDAAIARINQLNANGNTSLAEGLEYSWRELEDTGGVIAVITDLKEHTCPGDPCETVRSLRAEREKQMAADPSLREIRVKYVVSVGLLGLINIEEFARCAGAEVLTADDVLKVGPATERILHDMKPAPSGALDLDVELNNTTTGTLTAPQVNAEYTGSGTPNPLDPQRLVGLKTQAVDVKVGAFRSSDLSESAVLVKDGFKTEVRAIFTPPRFDLKLPPHIGQPDAKWEIKETVSGVSHYFVGARVVTYLPPGDYEIQAWSGETYVKNTATADWNAVIDMLIQP</sequence>
<dbReference type="SUPFAM" id="SSF53300">
    <property type="entry name" value="vWA-like"/>
    <property type="match status" value="1"/>
</dbReference>
<keyword evidence="4" id="KW-1185">Reference proteome</keyword>
<dbReference type="Proteomes" id="UP000037178">
    <property type="component" value="Unassembled WGS sequence"/>
</dbReference>
<evidence type="ECO:0000259" key="2">
    <source>
        <dbReference type="PROSITE" id="PS50234"/>
    </source>
</evidence>
<evidence type="ECO:0000313" key="4">
    <source>
        <dbReference type="Proteomes" id="UP000037178"/>
    </source>
</evidence>
<dbReference type="InterPro" id="IPR036465">
    <property type="entry name" value="vWFA_dom_sf"/>
</dbReference>
<reference evidence="3 4" key="1">
    <citation type="submission" date="2015-06" db="EMBL/GenBank/DDBJ databases">
        <title>Draft genome sequence of an Alphaproteobacteria species associated to the Mediterranean sponge Oscarella lobularis.</title>
        <authorList>
            <person name="Jourda C."/>
            <person name="Santini S."/>
            <person name="Claverie J.-M."/>
        </authorList>
    </citation>
    <scope>NUCLEOTIDE SEQUENCE [LARGE SCALE GENOMIC DNA]</scope>
    <source>
        <strain evidence="3">IGS</strain>
    </source>
</reference>
<accession>A0A0J9E2E4</accession>